<sequence>MTILFSRRTTAGLWNSAITSVSLTIKVPMKKREMCSGTTTEAAANMYSRARNAPLLARHINIPIIIPPPPRNNRLRLRLQLRVRIPSITRAQNPAPLNSPIRRTPSPIGSDLVFLPIGHPPLRLIPTRFIPALNPRPGSSGFTFDVLVGGRLGDHVLEEFQVVLVGDGVGNIFVLDVSAGFPLEFCFLLGLLGEVLDEHFGREGDDEGCVVGADLDVGVLGDNFFDAGEGELGLAGDFLAGGDGGGVVGHLDEMGREGWRDGGFGVVRVVTSLELCL</sequence>
<dbReference type="Proteomes" id="UP001323617">
    <property type="component" value="Unassembled WGS sequence"/>
</dbReference>
<reference evidence="1 2" key="1">
    <citation type="journal article" date="2023" name="bioRxiv">
        <title>High-quality genome assemblies of four members of thePodospora anserinaspecies complex.</title>
        <authorList>
            <person name="Ament-Velasquez S.L."/>
            <person name="Vogan A.A."/>
            <person name="Wallerman O."/>
            <person name="Hartmann F."/>
            <person name="Gautier V."/>
            <person name="Silar P."/>
            <person name="Giraud T."/>
            <person name="Johannesson H."/>
        </authorList>
    </citation>
    <scope>NUCLEOTIDE SEQUENCE [LARGE SCALE GENOMIC DNA]</scope>
    <source>
        <strain evidence="1 2">CBS 124.78</strain>
    </source>
</reference>
<dbReference type="EMBL" id="JAFFHC010000006">
    <property type="protein sequence ID" value="KAK4671327.1"/>
    <property type="molecule type" value="Genomic_DNA"/>
</dbReference>
<keyword evidence="2" id="KW-1185">Reference proteome</keyword>
<name>A0ABR0HT95_9PEZI</name>
<evidence type="ECO:0000313" key="1">
    <source>
        <dbReference type="EMBL" id="KAK4671327.1"/>
    </source>
</evidence>
<accession>A0ABR0HT95</accession>
<protein>
    <submittedName>
        <fullName evidence="1">Uncharacterized protein</fullName>
    </submittedName>
</protein>
<evidence type="ECO:0000313" key="2">
    <source>
        <dbReference type="Proteomes" id="UP001323617"/>
    </source>
</evidence>
<gene>
    <name evidence="1" type="ORF">QC764_0094110</name>
</gene>
<comment type="caution">
    <text evidence="1">The sequence shown here is derived from an EMBL/GenBank/DDBJ whole genome shotgun (WGS) entry which is preliminary data.</text>
</comment>
<organism evidence="1 2">
    <name type="scientific">Podospora pseudoanserina</name>
    <dbReference type="NCBI Taxonomy" id="2609844"/>
    <lineage>
        <taxon>Eukaryota</taxon>
        <taxon>Fungi</taxon>
        <taxon>Dikarya</taxon>
        <taxon>Ascomycota</taxon>
        <taxon>Pezizomycotina</taxon>
        <taxon>Sordariomycetes</taxon>
        <taxon>Sordariomycetidae</taxon>
        <taxon>Sordariales</taxon>
        <taxon>Podosporaceae</taxon>
        <taxon>Podospora</taxon>
    </lineage>
</organism>
<proteinExistence type="predicted"/>
<dbReference type="GeneID" id="87961694"/>
<dbReference type="RefSeq" id="XP_062797623.1">
    <property type="nucleotide sequence ID" value="XM_062940953.1"/>
</dbReference>